<dbReference type="EMBL" id="CP018145">
    <property type="protein sequence ID" value="ASJ55399.1"/>
    <property type="molecule type" value="Genomic_DNA"/>
</dbReference>
<dbReference type="InterPro" id="IPR035097">
    <property type="entry name" value="M29_N-terminal"/>
</dbReference>
<dbReference type="GO" id="GO:0046872">
    <property type="term" value="F:metal ion binding"/>
    <property type="evidence" value="ECO:0007669"/>
    <property type="project" value="UniProtKB-KW"/>
</dbReference>
<evidence type="ECO:0000256" key="1">
    <source>
        <dbReference type="ARBA" id="ARBA00001941"/>
    </source>
</evidence>
<dbReference type="InterPro" id="IPR000787">
    <property type="entry name" value="Peptidase_M29"/>
</dbReference>
<evidence type="ECO:0000256" key="7">
    <source>
        <dbReference type="ARBA" id="ARBA00022723"/>
    </source>
</evidence>
<dbReference type="PANTHER" id="PTHR34448:SF1">
    <property type="entry name" value="BLL6088 PROTEIN"/>
    <property type="match status" value="1"/>
</dbReference>
<comment type="cofactor">
    <cofactor evidence="1">
        <name>Co(2+)</name>
        <dbReference type="ChEBI" id="CHEBI:48828"/>
    </cofactor>
</comment>
<proteinExistence type="inferred from homology"/>
<comment type="similarity">
    <text evidence="4">Belongs to the peptidase M29 family.</text>
</comment>
<sequence length="380" mass="43304">MRDERLGKIADNLISYSLDVQAKQHIMIMVVDEGEALAMELVKRLYAKGAYPHLRFIRPKVQREWLKGLTEEQLTQTVQWEKDLWFGIQGYIGIHGETNDSEMKDVPQEKYRLYAEAYDSIFHHVDNQITGLRINYPTSALAQKANMTTEAFEDFYFNVCSLDYRKMAEACQPLYDLMDKTDKVRIVGPGTDLTFSIKGIGTRTAVGKRNIPDGEVYTSPVRDSIHGTINYNTPSNFKGTAFENVRFTFREGKIVKAYANHTDKLTEILDTDEGARYVGEFAIAFNPYILHPMGDILFDEKIAGSFHLTPGRAYDQADNGNRSAIHWDLICIQRPEYGGGEIWFDDVLIRKDGRFVHEALVGLNPEQLSVNNRIGLPQSE</sequence>
<keyword evidence="6" id="KW-0645">Protease</keyword>
<evidence type="ECO:0000256" key="9">
    <source>
        <dbReference type="ARBA" id="ARBA00023049"/>
    </source>
</evidence>
<dbReference type="AlphaFoldDB" id="A0A220MKU5"/>
<organism evidence="10 11">
    <name type="scientific">Brevibacillus formosus</name>
    <dbReference type="NCBI Taxonomy" id="54913"/>
    <lineage>
        <taxon>Bacteria</taxon>
        <taxon>Bacillati</taxon>
        <taxon>Bacillota</taxon>
        <taxon>Bacilli</taxon>
        <taxon>Bacillales</taxon>
        <taxon>Paenibacillaceae</taxon>
        <taxon>Brevibacillus</taxon>
    </lineage>
</organism>
<keyword evidence="7" id="KW-0479">Metal-binding</keyword>
<evidence type="ECO:0000256" key="3">
    <source>
        <dbReference type="ARBA" id="ARBA00001947"/>
    </source>
</evidence>
<keyword evidence="8" id="KW-0378">Hydrolase</keyword>
<evidence type="ECO:0000256" key="8">
    <source>
        <dbReference type="ARBA" id="ARBA00022801"/>
    </source>
</evidence>
<evidence type="ECO:0000256" key="5">
    <source>
        <dbReference type="ARBA" id="ARBA00022438"/>
    </source>
</evidence>
<comment type="cofactor">
    <cofactor evidence="3">
        <name>Zn(2+)</name>
        <dbReference type="ChEBI" id="CHEBI:29105"/>
    </cofactor>
</comment>
<dbReference type="GO" id="GO:0004177">
    <property type="term" value="F:aminopeptidase activity"/>
    <property type="evidence" value="ECO:0007669"/>
    <property type="project" value="UniProtKB-KW"/>
</dbReference>
<evidence type="ECO:0000256" key="2">
    <source>
        <dbReference type="ARBA" id="ARBA00001946"/>
    </source>
</evidence>
<keyword evidence="9" id="KW-0482">Metalloprotease</keyword>
<dbReference type="Proteomes" id="UP000197781">
    <property type="component" value="Chromosome"/>
</dbReference>
<dbReference type="GO" id="GO:0008237">
    <property type="term" value="F:metallopeptidase activity"/>
    <property type="evidence" value="ECO:0007669"/>
    <property type="project" value="UniProtKB-KW"/>
</dbReference>
<dbReference type="GO" id="GO:0006508">
    <property type="term" value="P:proteolysis"/>
    <property type="evidence" value="ECO:0007669"/>
    <property type="project" value="UniProtKB-KW"/>
</dbReference>
<keyword evidence="5 10" id="KW-0031">Aminopeptidase</keyword>
<evidence type="ECO:0000313" key="11">
    <source>
        <dbReference type="Proteomes" id="UP000197781"/>
    </source>
</evidence>
<dbReference type="RefSeq" id="WP_088909069.1">
    <property type="nucleotide sequence ID" value="NZ_CP018145.1"/>
</dbReference>
<dbReference type="SUPFAM" id="SSF144052">
    <property type="entry name" value="Thermophilic metalloprotease-like"/>
    <property type="match status" value="1"/>
</dbReference>
<dbReference type="KEGG" id="bfm:BP422_18715"/>
<evidence type="ECO:0000313" key="10">
    <source>
        <dbReference type="EMBL" id="ASJ55399.1"/>
    </source>
</evidence>
<evidence type="ECO:0000256" key="4">
    <source>
        <dbReference type="ARBA" id="ARBA00008236"/>
    </source>
</evidence>
<dbReference type="PANTHER" id="PTHR34448">
    <property type="entry name" value="AMINOPEPTIDASE"/>
    <property type="match status" value="1"/>
</dbReference>
<dbReference type="Pfam" id="PF02073">
    <property type="entry name" value="Peptidase_M29"/>
    <property type="match status" value="1"/>
</dbReference>
<dbReference type="Gene3D" id="3.40.1830.10">
    <property type="entry name" value="Thermophilic metalloprotease (M29)"/>
    <property type="match status" value="1"/>
</dbReference>
<dbReference type="InterPro" id="IPR052170">
    <property type="entry name" value="M29_Exopeptidase"/>
</dbReference>
<gene>
    <name evidence="10" type="ORF">BP422_18715</name>
</gene>
<protein>
    <submittedName>
        <fullName evidence="10">Aminopeptidase</fullName>
    </submittedName>
</protein>
<comment type="cofactor">
    <cofactor evidence="2">
        <name>Mg(2+)</name>
        <dbReference type="ChEBI" id="CHEBI:18420"/>
    </cofactor>
</comment>
<accession>A0A220MKU5</accession>
<name>A0A220MKU5_9BACL</name>
<reference evidence="10 11" key="1">
    <citation type="submission" date="2016-11" db="EMBL/GenBank/DDBJ databases">
        <authorList>
            <person name="Jaros S."/>
            <person name="Januszkiewicz K."/>
            <person name="Wedrychowicz H."/>
        </authorList>
    </citation>
    <scope>NUCLEOTIDE SEQUENCE [LARGE SCALE GENOMIC DNA]</scope>
    <source>
        <strain evidence="10 11">NF2</strain>
    </source>
</reference>
<evidence type="ECO:0000256" key="6">
    <source>
        <dbReference type="ARBA" id="ARBA00022670"/>
    </source>
</evidence>